<gene>
    <name evidence="2" type="ORF">M409DRAFT_60426</name>
</gene>
<dbReference type="AlphaFoldDB" id="A0A6A6BYF5"/>
<accession>A0A6A6BYF5</accession>
<dbReference type="RefSeq" id="XP_033660713.1">
    <property type="nucleotide sequence ID" value="XM_033814480.1"/>
</dbReference>
<feature type="domain" description="Heterokaryon incompatibility" evidence="1">
    <location>
        <begin position="82"/>
        <end position="215"/>
    </location>
</feature>
<organism evidence="2 3">
    <name type="scientific">Zasmidium cellare ATCC 36951</name>
    <dbReference type="NCBI Taxonomy" id="1080233"/>
    <lineage>
        <taxon>Eukaryota</taxon>
        <taxon>Fungi</taxon>
        <taxon>Dikarya</taxon>
        <taxon>Ascomycota</taxon>
        <taxon>Pezizomycotina</taxon>
        <taxon>Dothideomycetes</taxon>
        <taxon>Dothideomycetidae</taxon>
        <taxon>Mycosphaerellales</taxon>
        <taxon>Mycosphaerellaceae</taxon>
        <taxon>Zasmidium</taxon>
    </lineage>
</organism>
<dbReference type="InterPro" id="IPR052895">
    <property type="entry name" value="HetReg/Transcr_Mod"/>
</dbReference>
<dbReference type="EMBL" id="ML993632">
    <property type="protein sequence ID" value="KAF2159824.1"/>
    <property type="molecule type" value="Genomic_DNA"/>
</dbReference>
<reference evidence="2" key="1">
    <citation type="journal article" date="2020" name="Stud. Mycol.">
        <title>101 Dothideomycetes genomes: a test case for predicting lifestyles and emergence of pathogens.</title>
        <authorList>
            <person name="Haridas S."/>
            <person name="Albert R."/>
            <person name="Binder M."/>
            <person name="Bloem J."/>
            <person name="Labutti K."/>
            <person name="Salamov A."/>
            <person name="Andreopoulos B."/>
            <person name="Baker S."/>
            <person name="Barry K."/>
            <person name="Bills G."/>
            <person name="Bluhm B."/>
            <person name="Cannon C."/>
            <person name="Castanera R."/>
            <person name="Culley D."/>
            <person name="Daum C."/>
            <person name="Ezra D."/>
            <person name="Gonzalez J."/>
            <person name="Henrissat B."/>
            <person name="Kuo A."/>
            <person name="Liang C."/>
            <person name="Lipzen A."/>
            <person name="Lutzoni F."/>
            <person name="Magnuson J."/>
            <person name="Mondo S."/>
            <person name="Nolan M."/>
            <person name="Ohm R."/>
            <person name="Pangilinan J."/>
            <person name="Park H.-J."/>
            <person name="Ramirez L."/>
            <person name="Alfaro M."/>
            <person name="Sun H."/>
            <person name="Tritt A."/>
            <person name="Yoshinaga Y."/>
            <person name="Zwiers L.-H."/>
            <person name="Turgeon B."/>
            <person name="Goodwin S."/>
            <person name="Spatafora J."/>
            <person name="Crous P."/>
            <person name="Grigoriev I."/>
        </authorList>
    </citation>
    <scope>NUCLEOTIDE SEQUENCE</scope>
    <source>
        <strain evidence="2">ATCC 36951</strain>
    </source>
</reference>
<evidence type="ECO:0000313" key="2">
    <source>
        <dbReference type="EMBL" id="KAF2159824.1"/>
    </source>
</evidence>
<dbReference type="InterPro" id="IPR010730">
    <property type="entry name" value="HET"/>
</dbReference>
<dbReference type="Pfam" id="PF06985">
    <property type="entry name" value="HET"/>
    <property type="match status" value="1"/>
</dbReference>
<protein>
    <recommendedName>
        <fullName evidence="1">Heterokaryon incompatibility domain-containing protein</fullName>
    </recommendedName>
</protein>
<name>A0A6A6BYF5_ZASCE</name>
<dbReference type="OrthoDB" id="3643843at2759"/>
<evidence type="ECO:0000259" key="1">
    <source>
        <dbReference type="Pfam" id="PF06985"/>
    </source>
</evidence>
<keyword evidence="3" id="KW-1185">Reference proteome</keyword>
<dbReference type="GeneID" id="54567752"/>
<sequence>MSTTQAKMHFRWLHSIPSGSPVQPDDYPPVDIEPSKEIRLLDLLPGRFDDEIHCKLLKHALNFSEPPFREYDFQVNQSELAYEAVSYAWGSPKDVVAIQLDGHGSFLVTRNLRAAFKRLRSQDSVRRLWADQICINQRNVSERNQQVAIMWIIFNEAAKVIVWLGEPGGPTFKLSKSFVEDLAKTPYADEMRYLIEHPSLHKLGSWWSRSWVVQEFVSARTEPAMYFGPHKLDWAVFGDSCWNQLIKTSHPETIRALFSVLTMGRRLADLRKLSHRGQTTILSLDWTLLQTECSDPRDKLYSLLGLLSQAERDVVTVDYAKDTRETFTIATQAFLVANMRYGILRLISFAGGYRTYPRG</sequence>
<dbReference type="PANTHER" id="PTHR24148">
    <property type="entry name" value="ANKYRIN REPEAT DOMAIN-CONTAINING PROTEIN 39 HOMOLOG-RELATED"/>
    <property type="match status" value="1"/>
</dbReference>
<evidence type="ECO:0000313" key="3">
    <source>
        <dbReference type="Proteomes" id="UP000799537"/>
    </source>
</evidence>
<dbReference type="PANTHER" id="PTHR24148:SF64">
    <property type="entry name" value="HETEROKARYON INCOMPATIBILITY DOMAIN-CONTAINING PROTEIN"/>
    <property type="match status" value="1"/>
</dbReference>
<proteinExistence type="predicted"/>
<dbReference type="Proteomes" id="UP000799537">
    <property type="component" value="Unassembled WGS sequence"/>
</dbReference>